<evidence type="ECO:0000313" key="3">
    <source>
        <dbReference type="Proteomes" id="UP001501074"/>
    </source>
</evidence>
<dbReference type="EMBL" id="BAAAZO010000005">
    <property type="protein sequence ID" value="GAA3613622.1"/>
    <property type="molecule type" value="Genomic_DNA"/>
</dbReference>
<dbReference type="Proteomes" id="UP001501074">
    <property type="component" value="Unassembled WGS sequence"/>
</dbReference>
<feature type="chain" id="PRO_5047440125" description="Peptidase inhibitor family I36" evidence="1">
    <location>
        <begin position="32"/>
        <end position="123"/>
    </location>
</feature>
<feature type="signal peptide" evidence="1">
    <location>
        <begin position="1"/>
        <end position="31"/>
    </location>
</feature>
<gene>
    <name evidence="2" type="ORF">GCM10022223_32210</name>
</gene>
<evidence type="ECO:0008006" key="4">
    <source>
        <dbReference type="Google" id="ProtNLM"/>
    </source>
</evidence>
<comment type="caution">
    <text evidence="2">The sequence shown here is derived from an EMBL/GenBank/DDBJ whole genome shotgun (WGS) entry which is preliminary data.</text>
</comment>
<dbReference type="RefSeq" id="WP_231488642.1">
    <property type="nucleotide sequence ID" value="NZ_BAAAZO010000005.1"/>
</dbReference>
<keyword evidence="1" id="KW-0732">Signal</keyword>
<organism evidence="2 3">
    <name type="scientific">Kineosporia mesophila</name>
    <dbReference type="NCBI Taxonomy" id="566012"/>
    <lineage>
        <taxon>Bacteria</taxon>
        <taxon>Bacillati</taxon>
        <taxon>Actinomycetota</taxon>
        <taxon>Actinomycetes</taxon>
        <taxon>Kineosporiales</taxon>
        <taxon>Kineosporiaceae</taxon>
        <taxon>Kineosporia</taxon>
    </lineage>
</organism>
<proteinExistence type="predicted"/>
<evidence type="ECO:0000313" key="2">
    <source>
        <dbReference type="EMBL" id="GAA3613622.1"/>
    </source>
</evidence>
<accession>A0ABP6ZLH0</accession>
<reference evidence="3" key="1">
    <citation type="journal article" date="2019" name="Int. J. Syst. Evol. Microbiol.">
        <title>The Global Catalogue of Microorganisms (GCM) 10K type strain sequencing project: providing services to taxonomists for standard genome sequencing and annotation.</title>
        <authorList>
            <consortium name="The Broad Institute Genomics Platform"/>
            <consortium name="The Broad Institute Genome Sequencing Center for Infectious Disease"/>
            <person name="Wu L."/>
            <person name="Ma J."/>
        </authorList>
    </citation>
    <scope>NUCLEOTIDE SEQUENCE [LARGE SCALE GENOMIC DNA]</scope>
    <source>
        <strain evidence="3">JCM 16902</strain>
    </source>
</reference>
<protein>
    <recommendedName>
        <fullName evidence="4">Peptidase inhibitor family I36</fullName>
    </recommendedName>
</protein>
<name>A0ABP6ZLH0_9ACTN</name>
<evidence type="ECO:0000256" key="1">
    <source>
        <dbReference type="SAM" id="SignalP"/>
    </source>
</evidence>
<keyword evidence="3" id="KW-1185">Reference proteome</keyword>
<sequence length="123" mass="13241">MHRLTKKFATALMVAGSAVSLSIATSATAQAATSHGCPSGYVCLYPQSAGWNNDVPSYKWYTYGGHNLTNQYGTHRLFNNQTGGAVVRNCYGTNGTNCAGIQRAGTYYDYDYTPYNSVKLSAS</sequence>